<protein>
    <submittedName>
        <fullName evidence="1">Uncharacterized protein</fullName>
    </submittedName>
</protein>
<dbReference type="SUPFAM" id="SSF46785">
    <property type="entry name" value="Winged helix' DNA-binding domain"/>
    <property type="match status" value="1"/>
</dbReference>
<dbReference type="RefSeq" id="WP_047035295.1">
    <property type="nucleotide sequence ID" value="NZ_AFVQ02000143.1"/>
</dbReference>
<dbReference type="Gene3D" id="1.10.10.10">
    <property type="entry name" value="Winged helix-like DNA-binding domain superfamily/Winged helix DNA-binding domain"/>
    <property type="match status" value="1"/>
</dbReference>
<accession>A0A0U1QMF4</accession>
<gene>
    <name evidence="1" type="ORF">SINU_10455</name>
</gene>
<sequence>MAVVVYKDYPLIRSWETKVSAMPNIPRGERGFQETLKYILTALKNKTPINTHITIEGSRSNNTLEQLYIRLRPTGFVKKLITGWELSEEAEKWLISDDDLYLAAILSANIRYFSEILAVLRKGPITSRAIQDVASNEYKLSWKTKSEIHARLNWLKDVGLIEFEDFSLKYSITDLGKSFLSVVGYVKSEELKRYIDQTLDEREVPISAWALEMCKMNEEDLRNRKTGMGYYPSGIQDIHNTILDLNYSPFIVS</sequence>
<proteinExistence type="predicted"/>
<organism evidence="1 2">
    <name type="scientific">Sporolactobacillus inulinus CASD</name>
    <dbReference type="NCBI Taxonomy" id="1069536"/>
    <lineage>
        <taxon>Bacteria</taxon>
        <taxon>Bacillati</taxon>
        <taxon>Bacillota</taxon>
        <taxon>Bacilli</taxon>
        <taxon>Bacillales</taxon>
        <taxon>Sporolactobacillaceae</taxon>
        <taxon>Sporolactobacillus</taxon>
    </lineage>
</organism>
<evidence type="ECO:0000313" key="2">
    <source>
        <dbReference type="Proteomes" id="UP000035553"/>
    </source>
</evidence>
<dbReference type="AlphaFoldDB" id="A0A0U1QMF4"/>
<dbReference type="Proteomes" id="UP000035553">
    <property type="component" value="Unassembled WGS sequence"/>
</dbReference>
<dbReference type="EMBL" id="AFVQ02000143">
    <property type="protein sequence ID" value="KLI01998.1"/>
    <property type="molecule type" value="Genomic_DNA"/>
</dbReference>
<evidence type="ECO:0000313" key="1">
    <source>
        <dbReference type="EMBL" id="KLI01998.1"/>
    </source>
</evidence>
<dbReference type="InterPro" id="IPR036388">
    <property type="entry name" value="WH-like_DNA-bd_sf"/>
</dbReference>
<keyword evidence="2" id="KW-1185">Reference proteome</keyword>
<dbReference type="InterPro" id="IPR036390">
    <property type="entry name" value="WH_DNA-bd_sf"/>
</dbReference>
<name>A0A0U1QMF4_9BACL</name>
<comment type="caution">
    <text evidence="1">The sequence shown here is derived from an EMBL/GenBank/DDBJ whole genome shotgun (WGS) entry which is preliminary data.</text>
</comment>
<dbReference type="OrthoDB" id="2085490at2"/>
<reference evidence="1 2" key="1">
    <citation type="journal article" date="2011" name="J. Bacteriol.">
        <title>Draft genome sequence of Sporolactobacillus inulinus strain CASD, an efficient D-lactic acid-producing bacterium with high-concentration lactate tolerance capability.</title>
        <authorList>
            <person name="Yu B."/>
            <person name="Su F."/>
            <person name="Wang L."/>
            <person name="Xu K."/>
            <person name="Zhao B."/>
            <person name="Xu P."/>
        </authorList>
    </citation>
    <scope>NUCLEOTIDE SEQUENCE [LARGE SCALE GENOMIC DNA]</scope>
    <source>
        <strain evidence="1 2">CASD</strain>
    </source>
</reference>